<accession>A0A2G9GQI3</accession>
<gene>
    <name evidence="1" type="ORF">CDL12_19909</name>
</gene>
<dbReference type="OrthoDB" id="1924480at2759"/>
<dbReference type="Proteomes" id="UP000231279">
    <property type="component" value="Unassembled WGS sequence"/>
</dbReference>
<sequence length="185" mass="21519">MNNYRYSDDKNWCYFHPTELVIGICALCLNEKLLVLASKQAPIHQTNTTFSIAPKKAHVALSKIFALTNLLNRLDIKQRKTDFYRHSSSTSPEDSFISIKFEENGVASWNKGKISEMPNDKQSQRSWNDSWDKAKKIKSLVEHAKPRAMLRWQRRIGHLFQFIGWKRSSKVCMCHVGTKFRRSKG</sequence>
<dbReference type="PANTHER" id="PTHR35995:SF1">
    <property type="entry name" value="OS04G0690500 PROTEIN"/>
    <property type="match status" value="1"/>
</dbReference>
<dbReference type="STRING" id="429701.A0A2G9GQI3"/>
<protein>
    <submittedName>
        <fullName evidence="1">Uncharacterized protein</fullName>
    </submittedName>
</protein>
<dbReference type="InterPro" id="IPR008004">
    <property type="entry name" value="OCTOPUS-like"/>
</dbReference>
<proteinExistence type="predicted"/>
<evidence type="ECO:0000313" key="2">
    <source>
        <dbReference type="Proteomes" id="UP000231279"/>
    </source>
</evidence>
<name>A0A2G9GQI3_9LAMI</name>
<dbReference type="Pfam" id="PF05340">
    <property type="entry name" value="DUF740"/>
    <property type="match status" value="1"/>
</dbReference>
<comment type="caution">
    <text evidence="1">The sequence shown here is derived from an EMBL/GenBank/DDBJ whole genome shotgun (WGS) entry which is preliminary data.</text>
</comment>
<dbReference type="AlphaFoldDB" id="A0A2G9GQI3"/>
<evidence type="ECO:0000313" key="1">
    <source>
        <dbReference type="EMBL" id="PIN07526.1"/>
    </source>
</evidence>
<keyword evidence="2" id="KW-1185">Reference proteome</keyword>
<organism evidence="1 2">
    <name type="scientific">Handroanthus impetiginosus</name>
    <dbReference type="NCBI Taxonomy" id="429701"/>
    <lineage>
        <taxon>Eukaryota</taxon>
        <taxon>Viridiplantae</taxon>
        <taxon>Streptophyta</taxon>
        <taxon>Embryophyta</taxon>
        <taxon>Tracheophyta</taxon>
        <taxon>Spermatophyta</taxon>
        <taxon>Magnoliopsida</taxon>
        <taxon>eudicotyledons</taxon>
        <taxon>Gunneridae</taxon>
        <taxon>Pentapetalae</taxon>
        <taxon>asterids</taxon>
        <taxon>lamiids</taxon>
        <taxon>Lamiales</taxon>
        <taxon>Bignoniaceae</taxon>
        <taxon>Crescentiina</taxon>
        <taxon>Tabebuia alliance</taxon>
        <taxon>Handroanthus</taxon>
    </lineage>
</organism>
<reference evidence="2" key="1">
    <citation type="journal article" date="2018" name="Gigascience">
        <title>Genome assembly of the Pink Ipe (Handroanthus impetiginosus, Bignoniaceae), a highly valued, ecologically keystone Neotropical timber forest tree.</title>
        <authorList>
            <person name="Silva-Junior O.B."/>
            <person name="Grattapaglia D."/>
            <person name="Novaes E."/>
            <person name="Collevatti R.G."/>
        </authorList>
    </citation>
    <scope>NUCLEOTIDE SEQUENCE [LARGE SCALE GENOMIC DNA]</scope>
    <source>
        <strain evidence="2">cv. UFG-1</strain>
    </source>
</reference>
<dbReference type="EMBL" id="NKXS01004064">
    <property type="protein sequence ID" value="PIN07526.1"/>
    <property type="molecule type" value="Genomic_DNA"/>
</dbReference>
<dbReference type="PANTHER" id="PTHR35995">
    <property type="entry name" value="OS04G0690500 PROTEIN"/>
    <property type="match status" value="1"/>
</dbReference>